<reference evidence="3 4" key="1">
    <citation type="submission" date="2018-11" db="EMBL/GenBank/DDBJ databases">
        <title>The draft genome sequence of Amphritea balenae JAMM 1525T.</title>
        <authorList>
            <person name="Fang Z."/>
            <person name="Zhang Y."/>
            <person name="Han X."/>
        </authorList>
    </citation>
    <scope>NUCLEOTIDE SEQUENCE [LARGE SCALE GENOMIC DNA]</scope>
    <source>
        <strain evidence="3 4">JAMM 1525</strain>
    </source>
</reference>
<protein>
    <submittedName>
        <fullName evidence="3">DUF2063 domain-containing protein</fullName>
    </submittedName>
</protein>
<dbReference type="Gene3D" id="3.90.930.50">
    <property type="match status" value="1"/>
</dbReference>
<dbReference type="Pfam" id="PF09836">
    <property type="entry name" value="DUF2063"/>
    <property type="match status" value="1"/>
</dbReference>
<evidence type="ECO:0000259" key="2">
    <source>
        <dbReference type="Pfam" id="PF22106"/>
    </source>
</evidence>
<evidence type="ECO:0000313" key="3">
    <source>
        <dbReference type="EMBL" id="RRC97583.1"/>
    </source>
</evidence>
<feature type="domain" description="NGO1945-like C-terminal" evidence="2">
    <location>
        <begin position="149"/>
        <end position="245"/>
    </location>
</feature>
<sequence>MSVPKQSFTELQYQFAAHIRNPQENSKPADIEDRRMAIYRDLFFNNIEGFISGGFPVLKSITSEKNWLQMVRKFFDQYRSHTPYFLEIAGEFVAWVTNEREPEPWDYPFLQELVHYEWVELALDTSEADLSDVEVNVQGDLLKGHPQQSPLAWSLMYQFPVHRISSDYLPEMAPELSTFLVVYRNSDDRVKFMEINQLTARLLYLLSEDVQLSGRQALLSIAAEMGQPESEQIVEGGLTILQQLRNSEIISGVRY</sequence>
<feature type="domain" description="Putative DNA-binding" evidence="1">
    <location>
        <begin position="10"/>
        <end position="96"/>
    </location>
</feature>
<gene>
    <name evidence="3" type="ORF">EHS89_17265</name>
</gene>
<dbReference type="Proteomes" id="UP000267535">
    <property type="component" value="Unassembled WGS sequence"/>
</dbReference>
<evidence type="ECO:0000259" key="1">
    <source>
        <dbReference type="Pfam" id="PF09836"/>
    </source>
</evidence>
<organism evidence="3 4">
    <name type="scientific">Amphritea balenae</name>
    <dbReference type="NCBI Taxonomy" id="452629"/>
    <lineage>
        <taxon>Bacteria</taxon>
        <taxon>Pseudomonadati</taxon>
        <taxon>Pseudomonadota</taxon>
        <taxon>Gammaproteobacteria</taxon>
        <taxon>Oceanospirillales</taxon>
        <taxon>Oceanospirillaceae</taxon>
        <taxon>Amphritea</taxon>
    </lineage>
</organism>
<dbReference type="RefSeq" id="WP_124927423.1">
    <property type="nucleotide sequence ID" value="NZ_BMOH01000004.1"/>
</dbReference>
<dbReference type="InterPro" id="IPR044922">
    <property type="entry name" value="DUF2063_N_sf"/>
</dbReference>
<comment type="caution">
    <text evidence="3">The sequence shown here is derived from an EMBL/GenBank/DDBJ whole genome shotgun (WGS) entry which is preliminary data.</text>
</comment>
<dbReference type="EMBL" id="RQXV01000011">
    <property type="protein sequence ID" value="RRC97583.1"/>
    <property type="molecule type" value="Genomic_DNA"/>
</dbReference>
<accession>A0A3P1SJX1</accession>
<dbReference type="Pfam" id="PF22106">
    <property type="entry name" value="NGO1945_C"/>
    <property type="match status" value="1"/>
</dbReference>
<keyword evidence="4" id="KW-1185">Reference proteome</keyword>
<dbReference type="Gene3D" id="1.10.150.690">
    <property type="entry name" value="DUF2063"/>
    <property type="match status" value="1"/>
</dbReference>
<dbReference type="OrthoDB" id="4146344at2"/>
<dbReference type="AlphaFoldDB" id="A0A3P1SJX1"/>
<dbReference type="InterPro" id="IPR018640">
    <property type="entry name" value="DUF2063"/>
</dbReference>
<evidence type="ECO:0000313" key="4">
    <source>
        <dbReference type="Proteomes" id="UP000267535"/>
    </source>
</evidence>
<proteinExistence type="predicted"/>
<dbReference type="InterPro" id="IPR054098">
    <property type="entry name" value="NGO1945-like_C"/>
</dbReference>
<name>A0A3P1SJX1_9GAMM</name>